<name>A0A1H8YC56_9PSEU</name>
<dbReference type="Pfam" id="PF00089">
    <property type="entry name" value="Trypsin"/>
    <property type="match status" value="1"/>
</dbReference>
<protein>
    <submittedName>
        <fullName evidence="13">Streptogrisin C</fullName>
    </submittedName>
</protein>
<dbReference type="InterPro" id="IPR035070">
    <property type="entry name" value="Streptogrisin_prodomain"/>
</dbReference>
<keyword evidence="6" id="KW-0865">Zymogen</keyword>
<dbReference type="InterPro" id="IPR004236">
    <property type="entry name" value="Pept_S1_alpha_lytic"/>
</dbReference>
<evidence type="ECO:0000259" key="12">
    <source>
        <dbReference type="Pfam" id="PF02983"/>
    </source>
</evidence>
<dbReference type="Gene3D" id="3.30.300.50">
    <property type="match status" value="2"/>
</dbReference>
<evidence type="ECO:0000256" key="6">
    <source>
        <dbReference type="ARBA" id="ARBA00023145"/>
    </source>
</evidence>
<feature type="active site" description="Charge relay system" evidence="8">
    <location>
        <position position="250"/>
    </location>
</feature>
<keyword evidence="14" id="KW-1185">Reference proteome</keyword>
<dbReference type="STRING" id="394193.SAMN04489732_113164"/>
<dbReference type="AlphaFoldDB" id="A0A1H8YC56"/>
<proteinExistence type="inferred from homology"/>
<dbReference type="RefSeq" id="WP_091621628.1">
    <property type="nucleotide sequence ID" value="NZ_FOEF01000013.1"/>
</dbReference>
<dbReference type="InterPro" id="IPR001316">
    <property type="entry name" value="Pept_S1A_streptogrisin"/>
</dbReference>
<keyword evidence="4" id="KW-0378">Hydrolase</keyword>
<feature type="disulfide bond" evidence="9">
    <location>
        <begin position="285"/>
        <end position="295"/>
    </location>
</feature>
<dbReference type="SUPFAM" id="SSF54806">
    <property type="entry name" value="Alpha-lytic protease prodomain"/>
    <property type="match status" value="1"/>
</dbReference>
<evidence type="ECO:0000313" key="13">
    <source>
        <dbReference type="EMBL" id="SEP49682.1"/>
    </source>
</evidence>
<dbReference type="EMBL" id="FOEF01000013">
    <property type="protein sequence ID" value="SEP49682.1"/>
    <property type="molecule type" value="Genomic_DNA"/>
</dbReference>
<evidence type="ECO:0000256" key="1">
    <source>
        <dbReference type="ARBA" id="ARBA00007664"/>
    </source>
</evidence>
<dbReference type="PIRSF" id="PIRSF001134">
    <property type="entry name" value="Streptogrisin"/>
    <property type="match status" value="1"/>
</dbReference>
<dbReference type="CDD" id="cd21112">
    <property type="entry name" value="alphaLP-like"/>
    <property type="match status" value="1"/>
</dbReference>
<dbReference type="InterPro" id="IPR043504">
    <property type="entry name" value="Peptidase_S1_PA_chymotrypsin"/>
</dbReference>
<feature type="signal peptide" evidence="10">
    <location>
        <begin position="1"/>
        <end position="21"/>
    </location>
</feature>
<evidence type="ECO:0000256" key="9">
    <source>
        <dbReference type="PIRSR" id="PIRSR001134-2"/>
    </source>
</evidence>
<evidence type="ECO:0000256" key="5">
    <source>
        <dbReference type="ARBA" id="ARBA00022825"/>
    </source>
</evidence>
<dbReference type="GO" id="GO:0006508">
    <property type="term" value="P:proteolysis"/>
    <property type="evidence" value="ECO:0007669"/>
    <property type="project" value="UniProtKB-KW"/>
</dbReference>
<feature type="disulfide bond" evidence="9">
    <location>
        <begin position="205"/>
        <end position="221"/>
    </location>
</feature>
<dbReference type="PRINTS" id="PR00861">
    <property type="entry name" value="ALYTICPTASE"/>
</dbReference>
<evidence type="ECO:0000259" key="11">
    <source>
        <dbReference type="Pfam" id="PF00089"/>
    </source>
</evidence>
<dbReference type="Gene3D" id="2.40.10.10">
    <property type="entry name" value="Trypsin-like serine proteases"/>
    <property type="match status" value="2"/>
</dbReference>
<evidence type="ECO:0000256" key="8">
    <source>
        <dbReference type="PIRSR" id="PIRSR001134-1"/>
    </source>
</evidence>
<dbReference type="InterPro" id="IPR037295">
    <property type="entry name" value="Alpha-lytic_protease_prodomain"/>
</dbReference>
<feature type="domain" description="Peptidase S1A alpha-lytic prodomain" evidence="12">
    <location>
        <begin position="115"/>
        <end position="173"/>
    </location>
</feature>
<keyword evidence="3 10" id="KW-0732">Signal</keyword>
<dbReference type="InterPro" id="IPR009003">
    <property type="entry name" value="Peptidase_S1_PA"/>
</dbReference>
<dbReference type="GO" id="GO:0004252">
    <property type="term" value="F:serine-type endopeptidase activity"/>
    <property type="evidence" value="ECO:0007669"/>
    <property type="project" value="InterPro"/>
</dbReference>
<dbReference type="Proteomes" id="UP000198582">
    <property type="component" value="Unassembled WGS sequence"/>
</dbReference>
<feature type="chain" id="PRO_5038576488" evidence="10">
    <location>
        <begin position="22"/>
        <end position="368"/>
    </location>
</feature>
<dbReference type="InterPro" id="IPR001254">
    <property type="entry name" value="Trypsin_dom"/>
</dbReference>
<feature type="active site" description="Charge relay system" evidence="8">
    <location>
        <position position="220"/>
    </location>
</feature>
<evidence type="ECO:0000256" key="4">
    <source>
        <dbReference type="ARBA" id="ARBA00022801"/>
    </source>
</evidence>
<comment type="similarity">
    <text evidence="1">Belongs to the peptidase S1 family.</text>
</comment>
<keyword evidence="2" id="KW-0645">Protease</keyword>
<feature type="active site" description="Charge relay system" evidence="8">
    <location>
        <position position="327"/>
    </location>
</feature>
<dbReference type="Pfam" id="PF02983">
    <property type="entry name" value="Pro_Al_protease"/>
    <property type="match status" value="1"/>
</dbReference>
<accession>A0A1H8YC56</accession>
<evidence type="ECO:0000256" key="2">
    <source>
        <dbReference type="ARBA" id="ARBA00022670"/>
    </source>
</evidence>
<dbReference type="OrthoDB" id="8781117at2"/>
<evidence type="ECO:0000313" key="14">
    <source>
        <dbReference type="Proteomes" id="UP000198582"/>
    </source>
</evidence>
<evidence type="ECO:0000256" key="7">
    <source>
        <dbReference type="ARBA" id="ARBA00023157"/>
    </source>
</evidence>
<evidence type="ECO:0000256" key="10">
    <source>
        <dbReference type="SAM" id="SignalP"/>
    </source>
</evidence>
<sequence length="368" mass="37120">MKIIRFLGIAAAAAATAGTLAGVTTPAAGATTLLNPDMVPAMQRDLGLTHDQALARLASEDAATKVGQSLEAALGDGFGGLSYDAATGKARVGVTSPALVERVRAAGAEAQVVRYSTHQLDSAITKLNAGEKTAAKAVTSWGVDPASNRVTVTVLNGQKAAAESFVNSSGVDAASVRYVETAQTPKLHYNVLGGDAYYIGSSARCSIGFSVNGGFLTAGHCAALTGGGALSGYNRVAMGSFSSYRFPGSDYAFARVNSNWTPVGQINNGTRVSGSTAAAVGASVCKSGSTTGWTCGTIRAKNQTVRYAEGTVTGMTLTNAHSDSGDSGGSFISGNQAQGLLSGGDTVNTYFFPVTTALSATGTTLVRG</sequence>
<dbReference type="GO" id="GO:0005576">
    <property type="term" value="C:extracellular region"/>
    <property type="evidence" value="ECO:0007669"/>
    <property type="project" value="InterPro"/>
</dbReference>
<gene>
    <name evidence="13" type="ORF">SAMN04489732_113164</name>
</gene>
<keyword evidence="7 9" id="KW-1015">Disulfide bond</keyword>
<keyword evidence="5" id="KW-0720">Serine protease</keyword>
<evidence type="ECO:0000256" key="3">
    <source>
        <dbReference type="ARBA" id="ARBA00022729"/>
    </source>
</evidence>
<dbReference type="SUPFAM" id="SSF50494">
    <property type="entry name" value="Trypsin-like serine proteases"/>
    <property type="match status" value="1"/>
</dbReference>
<reference evidence="13 14" key="1">
    <citation type="submission" date="2016-10" db="EMBL/GenBank/DDBJ databases">
        <authorList>
            <person name="de Groot N.N."/>
        </authorList>
    </citation>
    <scope>NUCLEOTIDE SEQUENCE [LARGE SCALE GENOMIC DNA]</scope>
    <source>
        <strain evidence="13 14">DSM 44993</strain>
    </source>
</reference>
<feature type="domain" description="Peptidase S1" evidence="11">
    <location>
        <begin position="208"/>
        <end position="349"/>
    </location>
</feature>
<organism evidence="13 14">
    <name type="scientific">Amycolatopsis saalfeldensis</name>
    <dbReference type="NCBI Taxonomy" id="394193"/>
    <lineage>
        <taxon>Bacteria</taxon>
        <taxon>Bacillati</taxon>
        <taxon>Actinomycetota</taxon>
        <taxon>Actinomycetes</taxon>
        <taxon>Pseudonocardiales</taxon>
        <taxon>Pseudonocardiaceae</taxon>
        <taxon>Amycolatopsis</taxon>
    </lineage>
</organism>